<evidence type="ECO:0000259" key="8">
    <source>
        <dbReference type="PROSITE" id="PS50966"/>
    </source>
</evidence>
<feature type="compositionally biased region" description="Basic residues" evidence="7">
    <location>
        <begin position="222"/>
        <end position="235"/>
    </location>
</feature>
<dbReference type="PANTHER" id="PTHR31669">
    <property type="entry name" value="PROTEIN FAR1-RELATED SEQUENCE 10-RELATED"/>
    <property type="match status" value="1"/>
</dbReference>
<dbReference type="SMART" id="SM00575">
    <property type="entry name" value="ZnF_PMZ"/>
    <property type="match status" value="1"/>
</dbReference>
<evidence type="ECO:0000256" key="7">
    <source>
        <dbReference type="SAM" id="MobiDB-lite"/>
    </source>
</evidence>
<comment type="function">
    <text evidence="6">Putative transcription activator involved in regulating light control of development.</text>
</comment>
<dbReference type="GO" id="GO:0005634">
    <property type="term" value="C:nucleus"/>
    <property type="evidence" value="ECO:0007669"/>
    <property type="project" value="UniProtKB-SubCell"/>
</dbReference>
<organism evidence="9 10">
    <name type="scientific">Lithocarpus litseifolius</name>
    <dbReference type="NCBI Taxonomy" id="425828"/>
    <lineage>
        <taxon>Eukaryota</taxon>
        <taxon>Viridiplantae</taxon>
        <taxon>Streptophyta</taxon>
        <taxon>Embryophyta</taxon>
        <taxon>Tracheophyta</taxon>
        <taxon>Spermatophyta</taxon>
        <taxon>Magnoliopsida</taxon>
        <taxon>eudicotyledons</taxon>
        <taxon>Gunneridae</taxon>
        <taxon>Pentapetalae</taxon>
        <taxon>rosids</taxon>
        <taxon>fabids</taxon>
        <taxon>Fagales</taxon>
        <taxon>Fagaceae</taxon>
        <taxon>Lithocarpus</taxon>
    </lineage>
</organism>
<keyword evidence="4 6" id="KW-0862">Zinc</keyword>
<keyword evidence="2 6" id="KW-0479">Metal-binding</keyword>
<dbReference type="InterPro" id="IPR007527">
    <property type="entry name" value="Znf_SWIM"/>
</dbReference>
<keyword evidence="10" id="KW-1185">Reference proteome</keyword>
<name>A0AAW2BXF2_9ROSI</name>
<dbReference type="GO" id="GO:0006355">
    <property type="term" value="P:regulation of DNA-templated transcription"/>
    <property type="evidence" value="ECO:0007669"/>
    <property type="project" value="UniProtKB-UniRule"/>
</dbReference>
<comment type="caution">
    <text evidence="9">The sequence shown here is derived from an EMBL/GenBank/DDBJ whole genome shotgun (WGS) entry which is preliminary data.</text>
</comment>
<dbReference type="PROSITE" id="PS50966">
    <property type="entry name" value="ZF_SWIM"/>
    <property type="match status" value="1"/>
</dbReference>
<gene>
    <name evidence="9" type="ORF">SO802_029829</name>
</gene>
<sequence length="276" mass="31698">MLRHVVELYTPRIFQMFQDEYMKIADCTIYKANKSNTITEYKVKYSQRIQEHLVKYEASTTTVECRCKKFSFIGILCAHALKVLKHKNVKRLPIQYVLERWTQDAKASSIKDYHGIDIKGNAQESIGKCYFHLSHNACEISTLVAENEIMYEHTKEYFEKLMRDLQEIRKKCHSNNMQSCIEVHGDVTADVLQGDSIHKIKTKPTVGHPKRSLKSALEKKNGKSRSKTTHAKKHGNGLQKIASEARQVESLGSLNKVTTTTSNVIQEEHHFGKSTK</sequence>
<dbReference type="EMBL" id="JAZDWU010000010">
    <property type="protein sequence ID" value="KAK9989590.1"/>
    <property type="molecule type" value="Genomic_DNA"/>
</dbReference>
<feature type="region of interest" description="Disordered" evidence="7">
    <location>
        <begin position="201"/>
        <end position="240"/>
    </location>
</feature>
<evidence type="ECO:0000256" key="3">
    <source>
        <dbReference type="ARBA" id="ARBA00022771"/>
    </source>
</evidence>
<evidence type="ECO:0000313" key="10">
    <source>
        <dbReference type="Proteomes" id="UP001459277"/>
    </source>
</evidence>
<proteinExistence type="inferred from homology"/>
<dbReference type="GO" id="GO:0008270">
    <property type="term" value="F:zinc ion binding"/>
    <property type="evidence" value="ECO:0007669"/>
    <property type="project" value="UniProtKB-UniRule"/>
</dbReference>
<feature type="domain" description="SWIM-type" evidence="8">
    <location>
        <begin position="56"/>
        <end position="88"/>
    </location>
</feature>
<dbReference type="PANTHER" id="PTHR31669:SF251">
    <property type="entry name" value="PROTEIN FAR1-RELATED SEQUENCE"/>
    <property type="match status" value="1"/>
</dbReference>
<evidence type="ECO:0000256" key="6">
    <source>
        <dbReference type="RuleBase" id="RU367018"/>
    </source>
</evidence>
<comment type="similarity">
    <text evidence="1 6">Belongs to the FHY3/FAR1 family.</text>
</comment>
<dbReference type="InterPro" id="IPR031052">
    <property type="entry name" value="FHY3/FAR1"/>
</dbReference>
<accession>A0AAW2BXF2</accession>
<dbReference type="Pfam" id="PF04434">
    <property type="entry name" value="SWIM"/>
    <property type="match status" value="1"/>
</dbReference>
<dbReference type="InterPro" id="IPR006564">
    <property type="entry name" value="Znf_PMZ"/>
</dbReference>
<reference evidence="9 10" key="1">
    <citation type="submission" date="2024-01" db="EMBL/GenBank/DDBJ databases">
        <title>A telomere-to-telomere, gap-free genome of sweet tea (Lithocarpus litseifolius).</title>
        <authorList>
            <person name="Zhou J."/>
        </authorList>
    </citation>
    <scope>NUCLEOTIDE SEQUENCE [LARGE SCALE GENOMIC DNA]</scope>
    <source>
        <strain evidence="9">Zhou-2022a</strain>
        <tissue evidence="9">Leaf</tissue>
    </source>
</reference>
<evidence type="ECO:0000313" key="9">
    <source>
        <dbReference type="EMBL" id="KAK9989590.1"/>
    </source>
</evidence>
<keyword evidence="6" id="KW-0539">Nucleus</keyword>
<evidence type="ECO:0000256" key="2">
    <source>
        <dbReference type="ARBA" id="ARBA00022723"/>
    </source>
</evidence>
<comment type="subcellular location">
    <subcellularLocation>
        <location evidence="6">Nucleus</location>
    </subcellularLocation>
</comment>
<evidence type="ECO:0000256" key="5">
    <source>
        <dbReference type="PROSITE-ProRule" id="PRU00325"/>
    </source>
</evidence>
<evidence type="ECO:0000256" key="1">
    <source>
        <dbReference type="ARBA" id="ARBA00005889"/>
    </source>
</evidence>
<evidence type="ECO:0000256" key="4">
    <source>
        <dbReference type="ARBA" id="ARBA00022833"/>
    </source>
</evidence>
<keyword evidence="3 5" id="KW-0863">Zinc-finger</keyword>
<protein>
    <recommendedName>
        <fullName evidence="6">Protein FAR1-RELATED SEQUENCE</fullName>
    </recommendedName>
</protein>
<dbReference type="Proteomes" id="UP001459277">
    <property type="component" value="Unassembled WGS sequence"/>
</dbReference>
<dbReference type="AlphaFoldDB" id="A0AAW2BXF2"/>